<keyword evidence="4" id="KW-1185">Reference proteome</keyword>
<name>A0AAU9CSZ8_9BACT</name>
<organism evidence="3 4">
    <name type="scientific">Fulvitalea axinellae</name>
    <dbReference type="NCBI Taxonomy" id="1182444"/>
    <lineage>
        <taxon>Bacteria</taxon>
        <taxon>Pseudomonadati</taxon>
        <taxon>Bacteroidota</taxon>
        <taxon>Cytophagia</taxon>
        <taxon>Cytophagales</taxon>
        <taxon>Persicobacteraceae</taxon>
        <taxon>Fulvitalea</taxon>
    </lineage>
</organism>
<proteinExistence type="predicted"/>
<accession>A0AAU9CSZ8</accession>
<dbReference type="AlphaFoldDB" id="A0AAU9CSZ8"/>
<dbReference type="EMBL" id="AP025314">
    <property type="protein sequence ID" value="BDD11127.1"/>
    <property type="molecule type" value="Genomic_DNA"/>
</dbReference>
<sequence>MKRIFLPIVALLLASGLGHAQLFKKLKEKAKRIEKKIDDKVNEKVDGAADKLLGNKKSPGFPEGYAGGDMMSGTISVRDGKDEFNLPITPSPKPVAEGSRLAVTGKWRMPGSETVNRFELLLKDPAGKFPAKGYGIPAEANLKLFFVEKNKEVEYASGEVTVFTHNEEFLTFEAHGKTAGGPGLDVKVDLFFHVLTESGMGTGDVYMADERTEEYYDKEDEEENDYEAEMPANYKPGMFGLEVPENLPDEYKFTGEVIFEMRNKRAKPIRYAYLFDKARPDFFAMSFDMSQGDEVGNGFMVFEGEDAINFVKANGMAMCFKVAEGAMSDEQFPDTDFAKDKIKKSGATKNILGYKCVEYRAEMDGERMSLWVAEELKAGKGFFGSGNIHTPYGGLVLEYEGSGRDGNSKMTAVSIDLDKPFTFDTKPYRKRK</sequence>
<feature type="chain" id="PRO_5043930630" description="DUF4412 domain-containing protein" evidence="1">
    <location>
        <begin position="21"/>
        <end position="432"/>
    </location>
</feature>
<evidence type="ECO:0000259" key="2">
    <source>
        <dbReference type="Pfam" id="PF14371"/>
    </source>
</evidence>
<dbReference type="KEGG" id="fax:FUAX_35590"/>
<dbReference type="Pfam" id="PF14371">
    <property type="entry name" value="DUF4412"/>
    <property type="match status" value="1"/>
</dbReference>
<feature type="signal peptide" evidence="1">
    <location>
        <begin position="1"/>
        <end position="20"/>
    </location>
</feature>
<dbReference type="Proteomes" id="UP001348817">
    <property type="component" value="Chromosome"/>
</dbReference>
<evidence type="ECO:0000313" key="3">
    <source>
        <dbReference type="EMBL" id="BDD11127.1"/>
    </source>
</evidence>
<evidence type="ECO:0000313" key="4">
    <source>
        <dbReference type="Proteomes" id="UP001348817"/>
    </source>
</evidence>
<dbReference type="InterPro" id="IPR025524">
    <property type="entry name" value="DUF4412"/>
</dbReference>
<keyword evidence="1" id="KW-0732">Signal</keyword>
<dbReference type="RefSeq" id="WP_338392642.1">
    <property type="nucleotide sequence ID" value="NZ_AP025314.1"/>
</dbReference>
<feature type="domain" description="DUF4412" evidence="2">
    <location>
        <begin position="305"/>
        <end position="383"/>
    </location>
</feature>
<protein>
    <recommendedName>
        <fullName evidence="2">DUF4412 domain-containing protein</fullName>
    </recommendedName>
</protein>
<gene>
    <name evidence="3" type="ORF">FUAX_35590</name>
</gene>
<evidence type="ECO:0000256" key="1">
    <source>
        <dbReference type="SAM" id="SignalP"/>
    </source>
</evidence>
<reference evidence="3 4" key="1">
    <citation type="submission" date="2021-12" db="EMBL/GenBank/DDBJ databases">
        <title>Genome sequencing of bacteria with rrn-lacking chromosome and rrn-plasmid.</title>
        <authorList>
            <person name="Anda M."/>
            <person name="Iwasaki W."/>
        </authorList>
    </citation>
    <scope>NUCLEOTIDE SEQUENCE [LARGE SCALE GENOMIC DNA]</scope>
    <source>
        <strain evidence="3 4">DSM 100852</strain>
    </source>
</reference>